<evidence type="ECO:0000256" key="3">
    <source>
        <dbReference type="ARBA" id="ARBA00022692"/>
    </source>
</evidence>
<dbReference type="InterPro" id="IPR003807">
    <property type="entry name" value="DUF202"/>
</dbReference>
<keyword evidence="5 6" id="KW-0472">Membrane</keyword>
<evidence type="ECO:0000256" key="1">
    <source>
        <dbReference type="ARBA" id="ARBA00004651"/>
    </source>
</evidence>
<keyword evidence="2" id="KW-1003">Cell membrane</keyword>
<evidence type="ECO:0000313" key="9">
    <source>
        <dbReference type="EMBL" id="KAJ1927476.1"/>
    </source>
</evidence>
<evidence type="ECO:0000256" key="4">
    <source>
        <dbReference type="ARBA" id="ARBA00022989"/>
    </source>
</evidence>
<dbReference type="Proteomes" id="UP001150569">
    <property type="component" value="Unassembled WGS sequence"/>
</dbReference>
<dbReference type="OrthoDB" id="199599at2759"/>
<evidence type="ECO:0000259" key="8">
    <source>
        <dbReference type="Pfam" id="PF03372"/>
    </source>
</evidence>
<dbReference type="SUPFAM" id="SSF56219">
    <property type="entry name" value="DNase I-like"/>
    <property type="match status" value="1"/>
</dbReference>
<dbReference type="InterPro" id="IPR052053">
    <property type="entry name" value="IM_YidH-like"/>
</dbReference>
<reference evidence="9" key="1">
    <citation type="submission" date="2022-07" db="EMBL/GenBank/DDBJ databases">
        <title>Phylogenomic reconstructions and comparative analyses of Kickxellomycotina fungi.</title>
        <authorList>
            <person name="Reynolds N.K."/>
            <person name="Stajich J.E."/>
            <person name="Barry K."/>
            <person name="Grigoriev I.V."/>
            <person name="Crous P."/>
            <person name="Smith M.E."/>
        </authorList>
    </citation>
    <scope>NUCLEOTIDE SEQUENCE</scope>
    <source>
        <strain evidence="9">RSA 861</strain>
    </source>
</reference>
<dbReference type="GO" id="GO:0005886">
    <property type="term" value="C:plasma membrane"/>
    <property type="evidence" value="ECO:0007669"/>
    <property type="project" value="UniProtKB-SubCell"/>
</dbReference>
<dbReference type="GO" id="GO:0003824">
    <property type="term" value="F:catalytic activity"/>
    <property type="evidence" value="ECO:0007669"/>
    <property type="project" value="InterPro"/>
</dbReference>
<dbReference type="AlphaFoldDB" id="A0A9W8E175"/>
<feature type="transmembrane region" description="Helical" evidence="6">
    <location>
        <begin position="388"/>
        <end position="409"/>
    </location>
</feature>
<keyword evidence="3 6" id="KW-0812">Transmembrane</keyword>
<dbReference type="PANTHER" id="PTHR34187">
    <property type="entry name" value="FGR18P"/>
    <property type="match status" value="1"/>
</dbReference>
<feature type="transmembrane region" description="Helical" evidence="6">
    <location>
        <begin position="473"/>
        <end position="493"/>
    </location>
</feature>
<name>A0A9W8E175_9FUNG</name>
<keyword evidence="4 6" id="KW-1133">Transmembrane helix</keyword>
<accession>A0A9W8E175</accession>
<evidence type="ECO:0000313" key="10">
    <source>
        <dbReference type="Proteomes" id="UP001150569"/>
    </source>
</evidence>
<evidence type="ECO:0000256" key="6">
    <source>
        <dbReference type="SAM" id="Phobius"/>
    </source>
</evidence>
<comment type="subcellular location">
    <subcellularLocation>
        <location evidence="1">Cell membrane</location>
        <topology evidence="1">Multi-pass membrane protein</topology>
    </subcellularLocation>
</comment>
<proteinExistence type="predicted"/>
<feature type="domain" description="DUF202" evidence="7">
    <location>
        <begin position="379"/>
        <end position="460"/>
    </location>
</feature>
<evidence type="ECO:0000256" key="2">
    <source>
        <dbReference type="ARBA" id="ARBA00022475"/>
    </source>
</evidence>
<feature type="transmembrane region" description="Helical" evidence="6">
    <location>
        <begin position="430"/>
        <end position="453"/>
    </location>
</feature>
<dbReference type="InterPro" id="IPR036691">
    <property type="entry name" value="Endo/exonu/phosph_ase_sf"/>
</dbReference>
<dbReference type="Gene3D" id="3.60.10.10">
    <property type="entry name" value="Endonuclease/exonuclease/phosphatase"/>
    <property type="match status" value="1"/>
</dbReference>
<protein>
    <recommendedName>
        <fullName evidence="11">Endonuclease/exonuclease/phosphatase domain-containing protein</fullName>
    </recommendedName>
</protein>
<evidence type="ECO:0008006" key="11">
    <source>
        <dbReference type="Google" id="ProtNLM"/>
    </source>
</evidence>
<feature type="domain" description="Endonuclease/exonuclease/phosphatase" evidence="8">
    <location>
        <begin position="159"/>
        <end position="324"/>
    </location>
</feature>
<dbReference type="InterPro" id="IPR005135">
    <property type="entry name" value="Endo/exonuclease/phosphatase"/>
</dbReference>
<evidence type="ECO:0000259" key="7">
    <source>
        <dbReference type="Pfam" id="PF02656"/>
    </source>
</evidence>
<dbReference type="PANTHER" id="PTHR34187:SF2">
    <property type="entry name" value="DUF202 DOMAIN-CONTAINING PROTEIN"/>
    <property type="match status" value="1"/>
</dbReference>
<dbReference type="EMBL" id="JANBPT010000116">
    <property type="protein sequence ID" value="KAJ1927476.1"/>
    <property type="molecule type" value="Genomic_DNA"/>
</dbReference>
<organism evidence="9 10">
    <name type="scientific">Tieghemiomyces parasiticus</name>
    <dbReference type="NCBI Taxonomy" id="78921"/>
    <lineage>
        <taxon>Eukaryota</taxon>
        <taxon>Fungi</taxon>
        <taxon>Fungi incertae sedis</taxon>
        <taxon>Zoopagomycota</taxon>
        <taxon>Kickxellomycotina</taxon>
        <taxon>Dimargaritomycetes</taxon>
        <taxon>Dimargaritales</taxon>
        <taxon>Dimargaritaceae</taxon>
        <taxon>Tieghemiomyces</taxon>
    </lineage>
</organism>
<evidence type="ECO:0000256" key="5">
    <source>
        <dbReference type="ARBA" id="ARBA00023136"/>
    </source>
</evidence>
<comment type="caution">
    <text evidence="9">The sequence shown here is derived from an EMBL/GenBank/DDBJ whole genome shotgun (WGS) entry which is preliminary data.</text>
</comment>
<gene>
    <name evidence="9" type="ORF">IWQ60_002899</name>
</gene>
<sequence length="499" mass="55074">MGGHPGPWLKELKRLGYTARTARVPRKRHGVCIAYNHQEWTERRFDRILLADHITVPSLDRWCAERDQDSGGGSTTPMATKTADRWSIGHENIAAVAVLDRRHGLAERSKLSALSQLVSQFSDMTVDGLDLPDDCASPKESATSGIDGIVVCTCHLYWDPVASFDRLVQVVRILEKVRKINQRLMYPVFLAGDFNTKPSDPLYKILTSQKLHAADFDRLTESVAALAYNQSASRGAYEADTTRLHWESDPVTWCEPPFTTYCDFVGTLDYVFYMDHQDTTGADEADCDPNRTHEVICRPLFVLRPPLASEVAPGIPNEQFPSDHISLLTGFRVQALRPAFAAGSCVEPRNAPECVFIAAMVKLIPNFALELPNQGSVARDHLANERTFLAWFRTSTALLTVGVAVTQLFQIRTIIEKDSDHESHQAAQEAAIGKGMGLAFGVLSVIVLGIGTMRYFKTQRLMTAGVFAASRGTALFCSLTGLGLFICLFAIIYSKSSGS</sequence>
<dbReference type="Pfam" id="PF02656">
    <property type="entry name" value="DUF202"/>
    <property type="match status" value="1"/>
</dbReference>
<keyword evidence="10" id="KW-1185">Reference proteome</keyword>
<dbReference type="Pfam" id="PF03372">
    <property type="entry name" value="Exo_endo_phos"/>
    <property type="match status" value="1"/>
</dbReference>